<dbReference type="EMBL" id="DVLU01000011">
    <property type="protein sequence ID" value="HIT84562.1"/>
    <property type="molecule type" value="Genomic_DNA"/>
</dbReference>
<dbReference type="Gene3D" id="3.40.50.2300">
    <property type="match status" value="1"/>
</dbReference>
<dbReference type="Proteomes" id="UP000824165">
    <property type="component" value="Unassembled WGS sequence"/>
</dbReference>
<dbReference type="InterPro" id="IPR001789">
    <property type="entry name" value="Sig_transdc_resp-reg_receiver"/>
</dbReference>
<organism evidence="6 7">
    <name type="scientific">Candidatus Ornithomonoglobus intestinigallinarum</name>
    <dbReference type="NCBI Taxonomy" id="2840894"/>
    <lineage>
        <taxon>Bacteria</taxon>
        <taxon>Bacillati</taxon>
        <taxon>Bacillota</taxon>
        <taxon>Clostridia</taxon>
        <taxon>Candidatus Ornithomonoglobus</taxon>
    </lineage>
</organism>
<keyword evidence="3" id="KW-0597">Phosphoprotein</keyword>
<comment type="function">
    <text evidence="2">May play the central regulatory role in sporulation. It may be an element of the effector pathway responsible for the activation of sporulation genes in response to nutritional stress. Spo0A may act in concert with spo0H (a sigma factor) to control the expression of some genes that are critical to the sporulation process.</text>
</comment>
<reference evidence="6" key="1">
    <citation type="submission" date="2020-10" db="EMBL/GenBank/DDBJ databases">
        <authorList>
            <person name="Gilroy R."/>
        </authorList>
    </citation>
    <scope>NUCLEOTIDE SEQUENCE</scope>
    <source>
        <strain evidence="6">CHK181-108</strain>
    </source>
</reference>
<dbReference type="PROSITE" id="PS50110">
    <property type="entry name" value="RESPONSE_REGULATORY"/>
    <property type="match status" value="1"/>
</dbReference>
<gene>
    <name evidence="6" type="ORF">IAA60_01520</name>
</gene>
<evidence type="ECO:0000313" key="6">
    <source>
        <dbReference type="EMBL" id="HIT84562.1"/>
    </source>
</evidence>
<dbReference type="GO" id="GO:0000156">
    <property type="term" value="F:phosphorelay response regulator activity"/>
    <property type="evidence" value="ECO:0007669"/>
    <property type="project" value="InterPro"/>
</dbReference>
<feature type="modified residue" description="4-aspartylphosphate" evidence="3">
    <location>
        <position position="56"/>
    </location>
</feature>
<dbReference type="SUPFAM" id="SSF52172">
    <property type="entry name" value="CheY-like"/>
    <property type="match status" value="1"/>
</dbReference>
<dbReference type="InterPro" id="IPR007492">
    <property type="entry name" value="LytTR_DNA-bd_dom"/>
</dbReference>
<protein>
    <recommendedName>
        <fullName evidence="1">Stage 0 sporulation protein A homolog</fullName>
    </recommendedName>
</protein>
<dbReference type="PANTHER" id="PTHR37299">
    <property type="entry name" value="TRANSCRIPTIONAL REGULATOR-RELATED"/>
    <property type="match status" value="1"/>
</dbReference>
<sequence>MNLAICDDNDKDREHIRELLLRYLKQHDITARIYTFSSGEEFLISSGITFDAVFMDIFMVSINGLETAKLYPDKKCRFIFTTTSPDFALNAFSVNVVHYLLKPVTYEGVAEAMQRCFPSLSAPGPVIHIKQKRLTVPIYQNEIIHVEVFGNNLVIHTNQKDIDVRMPLKTFYEQLDSSIFMRPQRSHIINMNYIEEIAADSIRLPNDVVIYVSREQMADIRKKYEIFLFNKIREENEL</sequence>
<name>A0A9D1H0Z8_9FIRM</name>
<proteinExistence type="predicted"/>
<feature type="domain" description="HTH LytTR-type" evidence="5">
    <location>
        <begin position="127"/>
        <end position="226"/>
    </location>
</feature>
<dbReference type="Pfam" id="PF00072">
    <property type="entry name" value="Response_reg"/>
    <property type="match status" value="1"/>
</dbReference>
<evidence type="ECO:0000313" key="7">
    <source>
        <dbReference type="Proteomes" id="UP000824165"/>
    </source>
</evidence>
<dbReference type="PROSITE" id="PS50930">
    <property type="entry name" value="HTH_LYTTR"/>
    <property type="match status" value="1"/>
</dbReference>
<evidence type="ECO:0000256" key="2">
    <source>
        <dbReference type="ARBA" id="ARBA00024867"/>
    </source>
</evidence>
<dbReference type="AlphaFoldDB" id="A0A9D1H0Z8"/>
<feature type="domain" description="Response regulatory" evidence="4">
    <location>
        <begin position="2"/>
        <end position="117"/>
    </location>
</feature>
<accession>A0A9D1H0Z8</accession>
<dbReference type="SMART" id="SM00448">
    <property type="entry name" value="REC"/>
    <property type="match status" value="1"/>
</dbReference>
<dbReference type="Gene3D" id="2.40.50.1020">
    <property type="entry name" value="LytTr DNA-binding domain"/>
    <property type="match status" value="1"/>
</dbReference>
<evidence type="ECO:0000259" key="4">
    <source>
        <dbReference type="PROSITE" id="PS50110"/>
    </source>
</evidence>
<evidence type="ECO:0000259" key="5">
    <source>
        <dbReference type="PROSITE" id="PS50930"/>
    </source>
</evidence>
<dbReference type="InterPro" id="IPR011006">
    <property type="entry name" value="CheY-like_superfamily"/>
</dbReference>
<evidence type="ECO:0000256" key="1">
    <source>
        <dbReference type="ARBA" id="ARBA00018672"/>
    </source>
</evidence>
<reference evidence="6" key="2">
    <citation type="journal article" date="2021" name="PeerJ">
        <title>Extensive microbial diversity within the chicken gut microbiome revealed by metagenomics and culture.</title>
        <authorList>
            <person name="Gilroy R."/>
            <person name="Ravi A."/>
            <person name="Getino M."/>
            <person name="Pursley I."/>
            <person name="Horton D.L."/>
            <person name="Alikhan N.F."/>
            <person name="Baker D."/>
            <person name="Gharbi K."/>
            <person name="Hall N."/>
            <person name="Watson M."/>
            <person name="Adriaenssens E.M."/>
            <person name="Foster-Nyarko E."/>
            <person name="Jarju S."/>
            <person name="Secka A."/>
            <person name="Antonio M."/>
            <person name="Oren A."/>
            <person name="Chaudhuri R.R."/>
            <person name="La Ragione R."/>
            <person name="Hildebrand F."/>
            <person name="Pallen M.J."/>
        </authorList>
    </citation>
    <scope>NUCLEOTIDE SEQUENCE</scope>
    <source>
        <strain evidence="6">CHK181-108</strain>
    </source>
</reference>
<evidence type="ECO:0000256" key="3">
    <source>
        <dbReference type="PROSITE-ProRule" id="PRU00169"/>
    </source>
</evidence>
<dbReference type="SMART" id="SM00850">
    <property type="entry name" value="LytTR"/>
    <property type="match status" value="1"/>
</dbReference>
<dbReference type="PANTHER" id="PTHR37299:SF1">
    <property type="entry name" value="STAGE 0 SPORULATION PROTEIN A HOMOLOG"/>
    <property type="match status" value="1"/>
</dbReference>
<comment type="caution">
    <text evidence="6">The sequence shown here is derived from an EMBL/GenBank/DDBJ whole genome shotgun (WGS) entry which is preliminary data.</text>
</comment>
<dbReference type="Pfam" id="PF04397">
    <property type="entry name" value="LytTR"/>
    <property type="match status" value="1"/>
</dbReference>
<dbReference type="GO" id="GO:0003677">
    <property type="term" value="F:DNA binding"/>
    <property type="evidence" value="ECO:0007669"/>
    <property type="project" value="InterPro"/>
</dbReference>
<dbReference type="InterPro" id="IPR046947">
    <property type="entry name" value="LytR-like"/>
</dbReference>